<evidence type="ECO:0000256" key="1">
    <source>
        <dbReference type="SAM" id="MobiDB-lite"/>
    </source>
</evidence>
<evidence type="ECO:0000313" key="2">
    <source>
        <dbReference type="EMBL" id="KAK7267389.1"/>
    </source>
</evidence>
<feature type="region of interest" description="Disordered" evidence="1">
    <location>
        <begin position="83"/>
        <end position="127"/>
    </location>
</feature>
<evidence type="ECO:0000313" key="3">
    <source>
        <dbReference type="Proteomes" id="UP001372338"/>
    </source>
</evidence>
<sequence length="179" mass="19676">MCKIRSCHVEAMPPSSVNLNANESGNFSHGKKLHASNLASGIKAESFSPLLNHAAPPSVRKVASSLLQFFDTSSSALHFFFSHRHTPRRHTPHRHRHRHRHDPASQRQGQDSDRDQPPPPPGSAAPHLGAESLRLLAAAVHELPAEDAVRESEEVLNVVVCDVAVGVAGRWLGHCRCRW</sequence>
<dbReference type="Proteomes" id="UP001372338">
    <property type="component" value="Unassembled WGS sequence"/>
</dbReference>
<dbReference type="AlphaFoldDB" id="A0AAN9F0J8"/>
<dbReference type="EMBL" id="JAYWIO010000004">
    <property type="protein sequence ID" value="KAK7267389.1"/>
    <property type="molecule type" value="Genomic_DNA"/>
</dbReference>
<organism evidence="2 3">
    <name type="scientific">Crotalaria pallida</name>
    <name type="common">Smooth rattlebox</name>
    <name type="synonym">Crotalaria striata</name>
    <dbReference type="NCBI Taxonomy" id="3830"/>
    <lineage>
        <taxon>Eukaryota</taxon>
        <taxon>Viridiplantae</taxon>
        <taxon>Streptophyta</taxon>
        <taxon>Embryophyta</taxon>
        <taxon>Tracheophyta</taxon>
        <taxon>Spermatophyta</taxon>
        <taxon>Magnoliopsida</taxon>
        <taxon>eudicotyledons</taxon>
        <taxon>Gunneridae</taxon>
        <taxon>Pentapetalae</taxon>
        <taxon>rosids</taxon>
        <taxon>fabids</taxon>
        <taxon>Fabales</taxon>
        <taxon>Fabaceae</taxon>
        <taxon>Papilionoideae</taxon>
        <taxon>50 kb inversion clade</taxon>
        <taxon>genistoids sensu lato</taxon>
        <taxon>core genistoids</taxon>
        <taxon>Crotalarieae</taxon>
        <taxon>Crotalaria</taxon>
    </lineage>
</organism>
<feature type="compositionally biased region" description="Basic residues" evidence="1">
    <location>
        <begin position="83"/>
        <end position="101"/>
    </location>
</feature>
<reference evidence="2 3" key="1">
    <citation type="submission" date="2024-01" db="EMBL/GenBank/DDBJ databases">
        <title>The genomes of 5 underutilized Papilionoideae crops provide insights into root nodulation and disease resistanc.</title>
        <authorList>
            <person name="Yuan L."/>
        </authorList>
    </citation>
    <scope>NUCLEOTIDE SEQUENCE [LARGE SCALE GENOMIC DNA]</scope>
    <source>
        <strain evidence="2">ZHUSHIDOU_FW_LH</strain>
        <tissue evidence="2">Leaf</tissue>
    </source>
</reference>
<comment type="caution">
    <text evidence="2">The sequence shown here is derived from an EMBL/GenBank/DDBJ whole genome shotgun (WGS) entry which is preliminary data.</text>
</comment>
<gene>
    <name evidence="2" type="ORF">RIF29_20061</name>
</gene>
<name>A0AAN9F0J8_CROPI</name>
<proteinExistence type="predicted"/>
<keyword evidence="3" id="KW-1185">Reference proteome</keyword>
<accession>A0AAN9F0J8</accession>
<protein>
    <submittedName>
        <fullName evidence="2">Uncharacterized protein</fullName>
    </submittedName>
</protein>